<accession>A0A419I5K5</accession>
<comment type="caution">
    <text evidence="1">The sequence shown here is derived from an EMBL/GenBank/DDBJ whole genome shotgun (WGS) entry which is preliminary data.</text>
</comment>
<dbReference type="SUPFAM" id="SSF55874">
    <property type="entry name" value="ATPase domain of HSP90 chaperone/DNA topoisomerase II/histidine kinase"/>
    <property type="match status" value="1"/>
</dbReference>
<keyword evidence="2" id="KW-1185">Reference proteome</keyword>
<dbReference type="Proteomes" id="UP000285112">
    <property type="component" value="Unassembled WGS sequence"/>
</dbReference>
<dbReference type="AlphaFoldDB" id="A0A419I5K5"/>
<sequence>MADNEAVPFTCTGEARPTTPDVTHALLRATQEALTNAAKHAPGATRRIDLGYTADAVGLVVTNSAAAHGHTGRPRWDRMGFDRDARTHRGIGRHRASLFHRFRRLGGRGAHTGLINPPWPSIPIM</sequence>
<protein>
    <recommendedName>
        <fullName evidence="3">ATP-binding protein</fullName>
    </recommendedName>
</protein>
<evidence type="ECO:0008006" key="3">
    <source>
        <dbReference type="Google" id="ProtNLM"/>
    </source>
</evidence>
<organism evidence="1 2">
    <name type="scientific">Amycolatopsis panacis</name>
    <dbReference type="NCBI Taxonomy" id="2340917"/>
    <lineage>
        <taxon>Bacteria</taxon>
        <taxon>Bacillati</taxon>
        <taxon>Actinomycetota</taxon>
        <taxon>Actinomycetes</taxon>
        <taxon>Pseudonocardiales</taxon>
        <taxon>Pseudonocardiaceae</taxon>
        <taxon>Amycolatopsis</taxon>
    </lineage>
</organism>
<evidence type="ECO:0000313" key="1">
    <source>
        <dbReference type="EMBL" id="RJQ85959.1"/>
    </source>
</evidence>
<dbReference type="EMBL" id="QZFV01000075">
    <property type="protein sequence ID" value="RJQ85959.1"/>
    <property type="molecule type" value="Genomic_DNA"/>
</dbReference>
<evidence type="ECO:0000313" key="2">
    <source>
        <dbReference type="Proteomes" id="UP000285112"/>
    </source>
</evidence>
<proteinExistence type="predicted"/>
<reference evidence="1 2" key="1">
    <citation type="submission" date="2018-09" db="EMBL/GenBank/DDBJ databases">
        <title>YIM PH 21725 draft genome.</title>
        <authorList>
            <person name="Miao C."/>
        </authorList>
    </citation>
    <scope>NUCLEOTIDE SEQUENCE [LARGE SCALE GENOMIC DNA]</scope>
    <source>
        <strain evidence="2">YIM PH21725</strain>
    </source>
</reference>
<gene>
    <name evidence="1" type="ORF">D5S19_12260</name>
</gene>
<name>A0A419I5K5_9PSEU</name>
<dbReference type="Gene3D" id="3.30.565.10">
    <property type="entry name" value="Histidine kinase-like ATPase, C-terminal domain"/>
    <property type="match status" value="1"/>
</dbReference>
<dbReference type="InterPro" id="IPR036890">
    <property type="entry name" value="HATPase_C_sf"/>
</dbReference>